<dbReference type="Pfam" id="PF01535">
    <property type="entry name" value="PPR"/>
    <property type="match status" value="1"/>
</dbReference>
<organism evidence="2 3">
    <name type="scientific">Hohenbuehelia grisea</name>
    <dbReference type="NCBI Taxonomy" id="104357"/>
    <lineage>
        <taxon>Eukaryota</taxon>
        <taxon>Fungi</taxon>
        <taxon>Dikarya</taxon>
        <taxon>Basidiomycota</taxon>
        <taxon>Agaricomycotina</taxon>
        <taxon>Agaricomycetes</taxon>
        <taxon>Agaricomycetidae</taxon>
        <taxon>Agaricales</taxon>
        <taxon>Pleurotineae</taxon>
        <taxon>Pleurotaceae</taxon>
        <taxon>Hohenbuehelia</taxon>
    </lineage>
</organism>
<keyword evidence="3" id="KW-1185">Reference proteome</keyword>
<dbReference type="Gene3D" id="1.25.40.10">
    <property type="entry name" value="Tetratricopeptide repeat domain"/>
    <property type="match status" value="1"/>
</dbReference>
<dbReference type="Proteomes" id="UP001556367">
    <property type="component" value="Unassembled WGS sequence"/>
</dbReference>
<sequence>MNLSFRYWKPVSLIRSLYRRVPNRHFHLSTPNFLASNRRHATNKEVRARQQKELSKINGLLASINRLVNHDQDERTTRSFIHAQLSLPEFQSPLRHVTFERIILCLLQGRYVSTAVSVYQRMAQEEDLMPSAELNVAVMAVCLGTVEGDTPAMREALEEALADRNYPEKSLLRLLNLLLDLDFPPEFRLYLAKHYIEVRGPIFSPSAALVAKIIRLHAQSGSLQEAIDWLDRDEPESETEEAPGGLDESQARLYSSMLAGLRDAGAAEGTTVDSVLQHMKDHNVPATTSVFNALISLEVRRGMLDKAFALYRVLTSLGSSWLITPDDCTFGTLFTALQHANSKNMRNARSRRYKSSKDVVMPRELFRDLISVHHQGPPNPVITLSVLNVALRTFLSVHDYAASFVALRTFTILGLHPNLRTYYIVMKQLMDRIRYDTWRIRQKGESRWGDHMLGIRWDAAAKVKVDSELAQSILNYGENPLPPVDRRPSKGARDQSDTFVPTIAQIDGDEPLPLNRLLHAQPLMRIMRRAILADVDWQRGQVAANDDEFEPVSRAVSSAILGAKAEMLPEETKMRKRDRRKKI</sequence>
<dbReference type="PANTHER" id="PTHR47942:SF63">
    <property type="entry name" value="PENTATRICOPEPTIDE REPEAT-CONTAINING PROTEIN"/>
    <property type="match status" value="1"/>
</dbReference>
<dbReference type="InterPro" id="IPR002885">
    <property type="entry name" value="PPR_rpt"/>
</dbReference>
<evidence type="ECO:0008006" key="4">
    <source>
        <dbReference type="Google" id="ProtNLM"/>
    </source>
</evidence>
<dbReference type="PANTHER" id="PTHR47942">
    <property type="entry name" value="TETRATRICOPEPTIDE REPEAT (TPR)-LIKE SUPERFAMILY PROTEIN-RELATED"/>
    <property type="match status" value="1"/>
</dbReference>
<dbReference type="InterPro" id="IPR011990">
    <property type="entry name" value="TPR-like_helical_dom_sf"/>
</dbReference>
<gene>
    <name evidence="2" type="ORF">HGRIS_009065</name>
</gene>
<dbReference type="InterPro" id="IPR051222">
    <property type="entry name" value="PPR/CCM1_RNA-binding"/>
</dbReference>
<protein>
    <recommendedName>
        <fullName evidence="4">Pentatricopeptide repeat protein</fullName>
    </recommendedName>
</protein>
<keyword evidence="1" id="KW-0677">Repeat</keyword>
<evidence type="ECO:0000256" key="1">
    <source>
        <dbReference type="ARBA" id="ARBA00022737"/>
    </source>
</evidence>
<evidence type="ECO:0000313" key="3">
    <source>
        <dbReference type="Proteomes" id="UP001556367"/>
    </source>
</evidence>
<dbReference type="EMBL" id="JASNQZ010000012">
    <property type="protein sequence ID" value="KAL0948962.1"/>
    <property type="molecule type" value="Genomic_DNA"/>
</dbReference>
<comment type="caution">
    <text evidence="2">The sequence shown here is derived from an EMBL/GenBank/DDBJ whole genome shotgun (WGS) entry which is preliminary data.</text>
</comment>
<accession>A0ABR3J0F6</accession>
<name>A0ABR3J0F6_9AGAR</name>
<evidence type="ECO:0000313" key="2">
    <source>
        <dbReference type="EMBL" id="KAL0948962.1"/>
    </source>
</evidence>
<proteinExistence type="predicted"/>
<reference evidence="3" key="1">
    <citation type="submission" date="2024-06" db="EMBL/GenBank/DDBJ databases">
        <title>Multi-omics analyses provide insights into the biosynthesis of the anticancer antibiotic pleurotin in Hohenbuehelia grisea.</title>
        <authorList>
            <person name="Weaver J.A."/>
            <person name="Alberti F."/>
        </authorList>
    </citation>
    <scope>NUCLEOTIDE SEQUENCE [LARGE SCALE GENOMIC DNA]</scope>
    <source>
        <strain evidence="3">T-177</strain>
    </source>
</reference>